<name>A0A815GDR2_9BILA</name>
<evidence type="ECO:0000313" key="2">
    <source>
        <dbReference type="Proteomes" id="UP000663845"/>
    </source>
</evidence>
<accession>A0A815GDR2</accession>
<evidence type="ECO:0000313" key="1">
    <source>
        <dbReference type="EMBL" id="CAF1337305.1"/>
    </source>
</evidence>
<comment type="caution">
    <text evidence="1">The sequence shown here is derived from an EMBL/GenBank/DDBJ whole genome shotgun (WGS) entry which is preliminary data.</text>
</comment>
<dbReference type="AlphaFoldDB" id="A0A815GDR2"/>
<sequence length="149" mass="17155">MVPELIKHFNDAGASDLRPNERLWFFGPIKKATKGIKLKSHMLFIMSRTYTDMSNKFLLPRLAGLAKLLSAKNDTMRTDMREELDKASKEAQTEVQAYIIKRRNAYVKTVRQLELENTKVIRKLGGSSKQNQVAIAEGKKRRQQVGWFT</sequence>
<organism evidence="1 2">
    <name type="scientific">Adineta steineri</name>
    <dbReference type="NCBI Taxonomy" id="433720"/>
    <lineage>
        <taxon>Eukaryota</taxon>
        <taxon>Metazoa</taxon>
        <taxon>Spiralia</taxon>
        <taxon>Gnathifera</taxon>
        <taxon>Rotifera</taxon>
        <taxon>Eurotatoria</taxon>
        <taxon>Bdelloidea</taxon>
        <taxon>Adinetida</taxon>
        <taxon>Adinetidae</taxon>
        <taxon>Adineta</taxon>
    </lineage>
</organism>
<dbReference type="Proteomes" id="UP000663845">
    <property type="component" value="Unassembled WGS sequence"/>
</dbReference>
<protein>
    <submittedName>
        <fullName evidence="1">Uncharacterized protein</fullName>
    </submittedName>
</protein>
<reference evidence="1" key="1">
    <citation type="submission" date="2021-02" db="EMBL/GenBank/DDBJ databases">
        <authorList>
            <person name="Nowell W R."/>
        </authorList>
    </citation>
    <scope>NUCLEOTIDE SEQUENCE</scope>
</reference>
<dbReference type="EMBL" id="CAJNOG010000692">
    <property type="protein sequence ID" value="CAF1337305.1"/>
    <property type="molecule type" value="Genomic_DNA"/>
</dbReference>
<proteinExistence type="predicted"/>
<gene>
    <name evidence="1" type="ORF">JYZ213_LOCUS34292</name>
</gene>